<dbReference type="PANTHER" id="PTHR14969">
    <property type="entry name" value="SPHINGOSINE-1-PHOSPHATE PHOSPHOHYDROLASE"/>
    <property type="match status" value="1"/>
</dbReference>
<dbReference type="InterPro" id="IPR000326">
    <property type="entry name" value="PAP2/HPO"/>
</dbReference>
<keyword evidence="4" id="KW-0378">Hydrolase</keyword>
<feature type="transmembrane region" description="Helical" evidence="7">
    <location>
        <begin position="58"/>
        <end position="80"/>
    </location>
</feature>
<dbReference type="Pfam" id="PF01569">
    <property type="entry name" value="PAP2"/>
    <property type="match status" value="1"/>
</dbReference>
<reference evidence="10" key="1">
    <citation type="submission" date="2015-04" db="EMBL/GenBank/DDBJ databases">
        <authorList>
            <person name="Mushtaq Mamoona"/>
        </authorList>
    </citation>
    <scope>NUCLEOTIDE SEQUENCE [LARGE SCALE GENOMIC DNA]</scope>
    <source>
        <strain evidence="10">AN4859/03</strain>
    </source>
</reference>
<keyword evidence="5 7" id="KW-1133">Transmembrane helix</keyword>
<gene>
    <name evidence="9" type="ORF">BRSU_1882</name>
</gene>
<name>A0A0G4K8H8_9SPIR</name>
<evidence type="ECO:0000256" key="7">
    <source>
        <dbReference type="SAM" id="Phobius"/>
    </source>
</evidence>
<dbReference type="Proteomes" id="UP000043763">
    <property type="component" value="Unassembled WGS sequence"/>
</dbReference>
<evidence type="ECO:0000256" key="1">
    <source>
        <dbReference type="ARBA" id="ARBA00004651"/>
    </source>
</evidence>
<dbReference type="AlphaFoldDB" id="A0A0G4K8H8"/>
<evidence type="ECO:0000256" key="3">
    <source>
        <dbReference type="ARBA" id="ARBA00022692"/>
    </source>
</evidence>
<dbReference type="GO" id="GO:0005886">
    <property type="term" value="C:plasma membrane"/>
    <property type="evidence" value="ECO:0007669"/>
    <property type="project" value="UniProtKB-SubCell"/>
</dbReference>
<keyword evidence="3 7" id="KW-0812">Transmembrane</keyword>
<dbReference type="Gene3D" id="1.20.144.10">
    <property type="entry name" value="Phosphatidic acid phosphatase type 2/haloperoxidase"/>
    <property type="match status" value="1"/>
</dbReference>
<feature type="transmembrane region" description="Helical" evidence="7">
    <location>
        <begin position="27"/>
        <end position="51"/>
    </location>
</feature>
<evidence type="ECO:0000256" key="5">
    <source>
        <dbReference type="ARBA" id="ARBA00022989"/>
    </source>
</evidence>
<comment type="subcellular location">
    <subcellularLocation>
        <location evidence="1">Cell membrane</location>
        <topology evidence="1">Multi-pass membrane protein</topology>
    </subcellularLocation>
</comment>
<keyword evidence="6 7" id="KW-0472">Membrane</keyword>
<feature type="transmembrane region" description="Helical" evidence="7">
    <location>
        <begin position="134"/>
        <end position="151"/>
    </location>
</feature>
<evidence type="ECO:0000313" key="9">
    <source>
        <dbReference type="EMBL" id="CRF34107.1"/>
    </source>
</evidence>
<keyword evidence="10" id="KW-1185">Reference proteome</keyword>
<dbReference type="InterPro" id="IPR036938">
    <property type="entry name" value="PAP2/HPO_sf"/>
</dbReference>
<dbReference type="RefSeq" id="WP_048595042.1">
    <property type="nucleotide sequence ID" value="NZ_CVLB01000001.1"/>
</dbReference>
<feature type="domain" description="Phosphatidic acid phosphatase type 2/haloperoxidase" evidence="8">
    <location>
        <begin position="56"/>
        <end position="172"/>
    </location>
</feature>
<evidence type="ECO:0000256" key="2">
    <source>
        <dbReference type="ARBA" id="ARBA00022475"/>
    </source>
</evidence>
<dbReference type="PANTHER" id="PTHR14969:SF62">
    <property type="entry name" value="DECAPRENYLPHOSPHORYL-5-PHOSPHORIBOSE PHOSPHATASE RV3807C-RELATED"/>
    <property type="match status" value="1"/>
</dbReference>
<dbReference type="OrthoDB" id="9789113at2"/>
<dbReference type="CDD" id="cd03392">
    <property type="entry name" value="PAP2_like_2"/>
    <property type="match status" value="1"/>
</dbReference>
<dbReference type="EMBL" id="CVLB01000001">
    <property type="protein sequence ID" value="CRF34107.1"/>
    <property type="molecule type" value="Genomic_DNA"/>
</dbReference>
<dbReference type="SUPFAM" id="SSF48317">
    <property type="entry name" value="Acid phosphatase/Vanadium-dependent haloperoxidase"/>
    <property type="match status" value="1"/>
</dbReference>
<dbReference type="GO" id="GO:0016787">
    <property type="term" value="F:hydrolase activity"/>
    <property type="evidence" value="ECO:0007669"/>
    <property type="project" value="UniProtKB-KW"/>
</dbReference>
<keyword evidence="2" id="KW-1003">Cell membrane</keyword>
<dbReference type="SMART" id="SM00014">
    <property type="entry name" value="acidPPc"/>
    <property type="match status" value="1"/>
</dbReference>
<evidence type="ECO:0000256" key="4">
    <source>
        <dbReference type="ARBA" id="ARBA00022801"/>
    </source>
</evidence>
<evidence type="ECO:0000313" key="10">
    <source>
        <dbReference type="Proteomes" id="UP000043763"/>
    </source>
</evidence>
<sequence length="198" mass="22844">MEIINIFDKTLIEFAHSLHNNCKIFDLFFSSITYLGESIPLMIFTIILIFIKRTRVCGINMAVSLFISIFIGAIILKPLIARERPFTDPIYNEYWIAVGKHIETSFSCPSSHTTASFAVFFPIFLYFNKRYSFAAILIALLIGFSRVYLVVHYPSDVVFGVFIGITVSSLTYMIFKKLNIEYRLNQIKILNKFDNPHI</sequence>
<evidence type="ECO:0000256" key="6">
    <source>
        <dbReference type="ARBA" id="ARBA00023136"/>
    </source>
</evidence>
<organism evidence="9 10">
    <name type="scientific">Brachyspira suanatina</name>
    <dbReference type="NCBI Taxonomy" id="381802"/>
    <lineage>
        <taxon>Bacteria</taxon>
        <taxon>Pseudomonadati</taxon>
        <taxon>Spirochaetota</taxon>
        <taxon>Spirochaetia</taxon>
        <taxon>Brachyspirales</taxon>
        <taxon>Brachyspiraceae</taxon>
        <taxon>Brachyspira</taxon>
    </lineage>
</organism>
<evidence type="ECO:0000259" key="8">
    <source>
        <dbReference type="SMART" id="SM00014"/>
    </source>
</evidence>
<feature type="transmembrane region" description="Helical" evidence="7">
    <location>
        <begin position="157"/>
        <end position="175"/>
    </location>
</feature>
<proteinExistence type="predicted"/>
<protein>
    <submittedName>
        <fullName evidence="9">Phosphatidic acid phosphatase</fullName>
    </submittedName>
</protein>
<accession>A0A0G4K8H8</accession>